<dbReference type="AlphaFoldDB" id="A0A7V9AAX1"/>
<reference evidence="8 9" key="1">
    <citation type="submission" date="2020-07" db="EMBL/GenBank/DDBJ databases">
        <title>Thermogemmata thermophila gen. nov., sp. nov., a novel moderate thermophilic planctomycete from a Kamchatka hot spring.</title>
        <authorList>
            <person name="Elcheninov A.G."/>
            <person name="Podosokorskaya O.A."/>
            <person name="Kovaleva O.L."/>
            <person name="Novikov A."/>
            <person name="Bonch-Osmolovskaya E.A."/>
            <person name="Toshchakov S.V."/>
            <person name="Kublanov I.V."/>
        </authorList>
    </citation>
    <scope>NUCLEOTIDE SEQUENCE [LARGE SCALE GENOMIC DNA]</scope>
    <source>
        <strain evidence="8 9">2918</strain>
    </source>
</reference>
<evidence type="ECO:0000256" key="1">
    <source>
        <dbReference type="ARBA" id="ARBA00004651"/>
    </source>
</evidence>
<proteinExistence type="predicted"/>
<dbReference type="InterPro" id="IPR022791">
    <property type="entry name" value="L-PG_synthase/AglD"/>
</dbReference>
<dbReference type="Pfam" id="PF03706">
    <property type="entry name" value="LPG_synthase_TM"/>
    <property type="match status" value="1"/>
</dbReference>
<sequence>MTYLRVVIKYGIGFGLLIWVVTRYWEDNSATGAPGLRSLLSGPVSEVWLVIAAVLTAGALGLQLVRWYLLVRALELPFTLRDACRLGLVGVFFNTFLPGSIGGDLLKAYFIARENRERKTRAVATVLIDRALGLFGLVLFVAVLGTAAWGLGEERLAGNAELQRVIQVMAVCSGATVAGFILLGYLPQRRVDRFARRLRWLPKIGGVLAEFWFAVWMYRQRPRTMAWGVVLSAASHVALVLAFHASSRVFPATGTAAEQPASLAEHLVIAPIGFIVQALPVSPGGVGVGEAAFAGLYQLSGRSASRGVIARLSLRIVEWLLGAAGYLIYLRMKKELPTALTPASPRTDDSPAAPSAEASGWFPLATPCTPSVNGSLSEATPHPLASPSPRGEGSTPPASIVTPSPPHDTPIPPPSR</sequence>
<evidence type="ECO:0000256" key="5">
    <source>
        <dbReference type="ARBA" id="ARBA00023136"/>
    </source>
</evidence>
<feature type="transmembrane region" description="Helical" evidence="7">
    <location>
        <begin position="164"/>
        <end position="186"/>
    </location>
</feature>
<organism evidence="8 9">
    <name type="scientific">Thermogemmata fonticola</name>
    <dbReference type="NCBI Taxonomy" id="2755323"/>
    <lineage>
        <taxon>Bacteria</taxon>
        <taxon>Pseudomonadati</taxon>
        <taxon>Planctomycetota</taxon>
        <taxon>Planctomycetia</taxon>
        <taxon>Gemmatales</taxon>
        <taxon>Gemmataceae</taxon>
        <taxon>Thermogemmata</taxon>
    </lineage>
</organism>
<gene>
    <name evidence="8" type="ORF">H0921_04685</name>
</gene>
<dbReference type="EMBL" id="JACEFB010000002">
    <property type="protein sequence ID" value="MBA2225458.1"/>
    <property type="molecule type" value="Genomic_DNA"/>
</dbReference>
<evidence type="ECO:0000256" key="3">
    <source>
        <dbReference type="ARBA" id="ARBA00022692"/>
    </source>
</evidence>
<dbReference type="NCBIfam" id="TIGR00374">
    <property type="entry name" value="flippase-like domain"/>
    <property type="match status" value="1"/>
</dbReference>
<dbReference type="PANTHER" id="PTHR40277:SF1">
    <property type="entry name" value="BLL5419 PROTEIN"/>
    <property type="match status" value="1"/>
</dbReference>
<feature type="transmembrane region" description="Helical" evidence="7">
    <location>
        <begin position="131"/>
        <end position="152"/>
    </location>
</feature>
<feature type="transmembrane region" description="Helical" evidence="7">
    <location>
        <begin position="89"/>
        <end position="110"/>
    </location>
</feature>
<evidence type="ECO:0000256" key="2">
    <source>
        <dbReference type="ARBA" id="ARBA00022475"/>
    </source>
</evidence>
<comment type="subcellular location">
    <subcellularLocation>
        <location evidence="1">Cell membrane</location>
        <topology evidence="1">Multi-pass membrane protein</topology>
    </subcellularLocation>
</comment>
<dbReference type="RefSeq" id="WP_194536881.1">
    <property type="nucleotide sequence ID" value="NZ_JACEFB010000002.1"/>
</dbReference>
<feature type="compositionally biased region" description="Pro residues" evidence="6">
    <location>
        <begin position="403"/>
        <end position="416"/>
    </location>
</feature>
<keyword evidence="9" id="KW-1185">Reference proteome</keyword>
<feature type="region of interest" description="Disordered" evidence="6">
    <location>
        <begin position="340"/>
        <end position="416"/>
    </location>
</feature>
<feature type="transmembrane region" description="Helical" evidence="7">
    <location>
        <begin position="224"/>
        <end position="243"/>
    </location>
</feature>
<keyword evidence="3 7" id="KW-0812">Transmembrane</keyword>
<feature type="compositionally biased region" description="Low complexity" evidence="6">
    <location>
        <begin position="350"/>
        <end position="359"/>
    </location>
</feature>
<protein>
    <submittedName>
        <fullName evidence="8">Flippase-like domain-containing protein</fullName>
    </submittedName>
</protein>
<dbReference type="PANTHER" id="PTHR40277">
    <property type="entry name" value="BLL5419 PROTEIN"/>
    <property type="match status" value="1"/>
</dbReference>
<feature type="compositionally biased region" description="Polar residues" evidence="6">
    <location>
        <begin position="368"/>
        <end position="378"/>
    </location>
</feature>
<feature type="transmembrane region" description="Helical" evidence="7">
    <location>
        <begin position="47"/>
        <end position="69"/>
    </location>
</feature>
<keyword evidence="4 7" id="KW-1133">Transmembrane helix</keyword>
<evidence type="ECO:0000313" key="8">
    <source>
        <dbReference type="EMBL" id="MBA2225458.1"/>
    </source>
</evidence>
<name>A0A7V9AAX1_9BACT</name>
<evidence type="ECO:0000313" key="9">
    <source>
        <dbReference type="Proteomes" id="UP000542342"/>
    </source>
</evidence>
<evidence type="ECO:0000256" key="6">
    <source>
        <dbReference type="SAM" id="MobiDB-lite"/>
    </source>
</evidence>
<accession>A0A7V9AAX1</accession>
<evidence type="ECO:0000256" key="7">
    <source>
        <dbReference type="SAM" id="Phobius"/>
    </source>
</evidence>
<keyword evidence="2" id="KW-1003">Cell membrane</keyword>
<dbReference type="Proteomes" id="UP000542342">
    <property type="component" value="Unassembled WGS sequence"/>
</dbReference>
<comment type="caution">
    <text evidence="8">The sequence shown here is derived from an EMBL/GenBank/DDBJ whole genome shotgun (WGS) entry which is preliminary data.</text>
</comment>
<feature type="transmembrane region" description="Helical" evidence="7">
    <location>
        <begin position="312"/>
        <end position="332"/>
    </location>
</feature>
<keyword evidence="5 7" id="KW-0472">Membrane</keyword>
<dbReference type="GO" id="GO:0005886">
    <property type="term" value="C:plasma membrane"/>
    <property type="evidence" value="ECO:0007669"/>
    <property type="project" value="UniProtKB-SubCell"/>
</dbReference>
<evidence type="ECO:0000256" key="4">
    <source>
        <dbReference type="ARBA" id="ARBA00022989"/>
    </source>
</evidence>